<dbReference type="EMBL" id="BDRX01000160">
    <property type="protein sequence ID" value="GBF99506.1"/>
    <property type="molecule type" value="Genomic_DNA"/>
</dbReference>
<dbReference type="Gene3D" id="2.60.120.590">
    <property type="entry name" value="Alpha-ketoglutarate-dependent dioxygenase AlkB-like"/>
    <property type="match status" value="1"/>
</dbReference>
<dbReference type="InterPro" id="IPR037151">
    <property type="entry name" value="AlkB-like_sf"/>
</dbReference>
<evidence type="ECO:0000256" key="2">
    <source>
        <dbReference type="ARBA" id="ARBA00007879"/>
    </source>
</evidence>
<accession>A0A2V0PIG4</accession>
<dbReference type="InterPro" id="IPR032862">
    <property type="entry name" value="ALKBH6"/>
</dbReference>
<feature type="compositionally biased region" description="Low complexity" evidence="8">
    <location>
        <begin position="284"/>
        <end position="296"/>
    </location>
</feature>
<keyword evidence="3" id="KW-0479">Metal-binding</keyword>
<dbReference type="GO" id="GO:0005634">
    <property type="term" value="C:nucleus"/>
    <property type="evidence" value="ECO:0007669"/>
    <property type="project" value="UniProtKB-SubCell"/>
</dbReference>
<keyword evidence="4" id="KW-0223">Dioxygenase</keyword>
<keyword evidence="7" id="KW-0539">Nucleus</keyword>
<dbReference type="OrthoDB" id="412814at2759"/>
<dbReference type="SUPFAM" id="SSF51197">
    <property type="entry name" value="Clavaminate synthase-like"/>
    <property type="match status" value="1"/>
</dbReference>
<evidence type="ECO:0000313" key="10">
    <source>
        <dbReference type="EMBL" id="GBF99506.1"/>
    </source>
</evidence>
<keyword evidence="11" id="KW-1185">Reference proteome</keyword>
<evidence type="ECO:0000313" key="11">
    <source>
        <dbReference type="Proteomes" id="UP000247498"/>
    </source>
</evidence>
<protein>
    <recommendedName>
        <fullName evidence="9">Fe2OG dioxygenase domain-containing protein</fullName>
    </recommendedName>
</protein>
<proteinExistence type="inferred from homology"/>
<feature type="compositionally biased region" description="Gly residues" evidence="8">
    <location>
        <begin position="210"/>
        <end position="224"/>
    </location>
</feature>
<dbReference type="AlphaFoldDB" id="A0A2V0PIG4"/>
<dbReference type="GO" id="GO:0046872">
    <property type="term" value="F:metal ion binding"/>
    <property type="evidence" value="ECO:0007669"/>
    <property type="project" value="UniProtKB-KW"/>
</dbReference>
<reference evidence="10 11" key="1">
    <citation type="journal article" date="2018" name="Sci. Rep.">
        <title>Raphidocelis subcapitata (=Pseudokirchneriella subcapitata) provides an insight into genome evolution and environmental adaptations in the Sphaeropleales.</title>
        <authorList>
            <person name="Suzuki S."/>
            <person name="Yamaguchi H."/>
            <person name="Nakajima N."/>
            <person name="Kawachi M."/>
        </authorList>
    </citation>
    <scope>NUCLEOTIDE SEQUENCE [LARGE SCALE GENOMIC DNA]</scope>
    <source>
        <strain evidence="10 11">NIES-35</strain>
    </source>
</reference>
<gene>
    <name evidence="10" type="ORF">Rsub_12284</name>
</gene>
<dbReference type="Proteomes" id="UP000247498">
    <property type="component" value="Unassembled WGS sequence"/>
</dbReference>
<dbReference type="Pfam" id="PF13532">
    <property type="entry name" value="2OG-FeII_Oxy_2"/>
    <property type="match status" value="1"/>
</dbReference>
<comment type="subcellular location">
    <subcellularLocation>
        <location evidence="1">Nucleus</location>
    </subcellularLocation>
</comment>
<dbReference type="InterPro" id="IPR005123">
    <property type="entry name" value="Oxoglu/Fe-dep_dioxygenase_dom"/>
</dbReference>
<evidence type="ECO:0000256" key="1">
    <source>
        <dbReference type="ARBA" id="ARBA00004123"/>
    </source>
</evidence>
<feature type="compositionally biased region" description="Gly residues" evidence="8">
    <location>
        <begin position="231"/>
        <end position="253"/>
    </location>
</feature>
<evidence type="ECO:0000259" key="9">
    <source>
        <dbReference type="PROSITE" id="PS51471"/>
    </source>
</evidence>
<dbReference type="FunCoup" id="A0A2V0PIG4">
    <property type="interactions" value="865"/>
</dbReference>
<evidence type="ECO:0000256" key="5">
    <source>
        <dbReference type="ARBA" id="ARBA00023002"/>
    </source>
</evidence>
<dbReference type="PANTHER" id="PTHR46030:SF1">
    <property type="entry name" value="ALPHA-KETOGLUTARATE-DEPENDENT DIOXYGENASE ALKB HOMOLOG 6"/>
    <property type="match status" value="1"/>
</dbReference>
<dbReference type="InterPro" id="IPR027450">
    <property type="entry name" value="AlkB-like"/>
</dbReference>
<dbReference type="PROSITE" id="PS51471">
    <property type="entry name" value="FE2OG_OXY"/>
    <property type="match status" value="1"/>
</dbReference>
<evidence type="ECO:0000256" key="3">
    <source>
        <dbReference type="ARBA" id="ARBA00022723"/>
    </source>
</evidence>
<organism evidence="10 11">
    <name type="scientific">Raphidocelis subcapitata</name>
    <dbReference type="NCBI Taxonomy" id="307507"/>
    <lineage>
        <taxon>Eukaryota</taxon>
        <taxon>Viridiplantae</taxon>
        <taxon>Chlorophyta</taxon>
        <taxon>core chlorophytes</taxon>
        <taxon>Chlorophyceae</taxon>
        <taxon>CS clade</taxon>
        <taxon>Sphaeropleales</taxon>
        <taxon>Selenastraceae</taxon>
        <taxon>Raphidocelis</taxon>
    </lineage>
</organism>
<feature type="compositionally biased region" description="Gly residues" evidence="8">
    <location>
        <begin position="270"/>
        <end position="283"/>
    </location>
</feature>
<comment type="caution">
    <text evidence="10">The sequence shown here is derived from an EMBL/GenBank/DDBJ whole genome shotgun (WGS) entry which is preliminary data.</text>
</comment>
<evidence type="ECO:0000256" key="8">
    <source>
        <dbReference type="SAM" id="MobiDB-lite"/>
    </source>
</evidence>
<dbReference type="GO" id="GO:0051213">
    <property type="term" value="F:dioxygenase activity"/>
    <property type="evidence" value="ECO:0007669"/>
    <property type="project" value="UniProtKB-KW"/>
</dbReference>
<evidence type="ECO:0000256" key="7">
    <source>
        <dbReference type="ARBA" id="ARBA00023242"/>
    </source>
</evidence>
<evidence type="ECO:0000256" key="4">
    <source>
        <dbReference type="ARBA" id="ARBA00022964"/>
    </source>
</evidence>
<feature type="region of interest" description="Disordered" evidence="8">
    <location>
        <begin position="199"/>
        <end position="302"/>
    </location>
</feature>
<dbReference type="STRING" id="307507.A0A2V0PIG4"/>
<feature type="domain" description="Fe2OG dioxygenase" evidence="9">
    <location>
        <begin position="96"/>
        <end position="193"/>
    </location>
</feature>
<dbReference type="PANTHER" id="PTHR46030">
    <property type="entry name" value="ALPHA-KETOGLUTARATE-DEPENDENT DIOXYGENASE ALKB HOMOLOG 6"/>
    <property type="match status" value="1"/>
</dbReference>
<comment type="similarity">
    <text evidence="2">Belongs to the alkB family.</text>
</comment>
<name>A0A2V0PIG4_9CHLO</name>
<sequence>MGPAALDLEAFRVPGSPVGDLFLVPDYVSGAEEETIARRVAAQRSGWVQLSGRRLQNHGGTVTAKGFLVPAPMPDWLAALAARVAGDVPALAAAGGANHVLINAYAPGEGIMAHSDGPLYAPIVSILSLGSPCVIRFWRKQEEGGAAGLPPAASLALPRRSLLVFSGDAYESCLHGIEEAFAERLDGSVVNVSAVEAEAVRQEDQQQRSSGGGGGVSSGGGGAGAERAEPGSGGGGGGVSGGGAGGGGGGGAEGAEPGAPRGAPAPAREGSGGGDSGGGGERCGGAAAAAGPAGPGLVLPRTGERVSLTIRRVLKVHKGLRLPGAPR</sequence>
<keyword evidence="5" id="KW-0560">Oxidoreductase</keyword>
<feature type="compositionally biased region" description="Low complexity" evidence="8">
    <location>
        <begin position="254"/>
        <end position="269"/>
    </location>
</feature>
<evidence type="ECO:0000256" key="6">
    <source>
        <dbReference type="ARBA" id="ARBA00023004"/>
    </source>
</evidence>
<dbReference type="InParanoid" id="A0A2V0PIG4"/>
<keyword evidence="6" id="KW-0408">Iron</keyword>